<dbReference type="InterPro" id="IPR052524">
    <property type="entry name" value="MFS_Cyanate_Porter"/>
</dbReference>
<dbReference type="PANTHER" id="PTHR23523:SF2">
    <property type="entry name" value="2-NITROIMIDAZOLE TRANSPORTER"/>
    <property type="match status" value="1"/>
</dbReference>
<dbReference type="InterPro" id="IPR011701">
    <property type="entry name" value="MFS"/>
</dbReference>
<evidence type="ECO:0000259" key="6">
    <source>
        <dbReference type="PROSITE" id="PS50850"/>
    </source>
</evidence>
<organism evidence="7 8">
    <name type="scientific">Arthrobacter mobilis</name>
    <dbReference type="NCBI Taxonomy" id="2724944"/>
    <lineage>
        <taxon>Bacteria</taxon>
        <taxon>Bacillati</taxon>
        <taxon>Actinomycetota</taxon>
        <taxon>Actinomycetes</taxon>
        <taxon>Micrococcales</taxon>
        <taxon>Micrococcaceae</taxon>
        <taxon>Arthrobacter</taxon>
    </lineage>
</organism>
<feature type="transmembrane region" description="Helical" evidence="5">
    <location>
        <begin position="48"/>
        <end position="70"/>
    </location>
</feature>
<evidence type="ECO:0000313" key="7">
    <source>
        <dbReference type="EMBL" id="NKX55164.1"/>
    </source>
</evidence>
<feature type="transmembrane region" description="Helical" evidence="5">
    <location>
        <begin position="140"/>
        <end position="159"/>
    </location>
</feature>
<dbReference type="InterPro" id="IPR020846">
    <property type="entry name" value="MFS_dom"/>
</dbReference>
<feature type="transmembrane region" description="Helical" evidence="5">
    <location>
        <begin position="317"/>
        <end position="337"/>
    </location>
</feature>
<dbReference type="InterPro" id="IPR036259">
    <property type="entry name" value="MFS_trans_sf"/>
</dbReference>
<dbReference type="RefSeq" id="WP_168486508.1">
    <property type="nucleotide sequence ID" value="NZ_JAAZSQ010000010.1"/>
</dbReference>
<feature type="transmembrane region" description="Helical" evidence="5">
    <location>
        <begin position="171"/>
        <end position="192"/>
    </location>
</feature>
<evidence type="ECO:0000256" key="3">
    <source>
        <dbReference type="ARBA" id="ARBA00022989"/>
    </source>
</evidence>
<accession>A0A7X6K654</accession>
<comment type="subcellular location">
    <subcellularLocation>
        <location evidence="1">Cell membrane</location>
        <topology evidence="1">Multi-pass membrane protein</topology>
    </subcellularLocation>
</comment>
<keyword evidence="2 5" id="KW-0812">Transmembrane</keyword>
<evidence type="ECO:0000313" key="8">
    <source>
        <dbReference type="Proteomes" id="UP000544090"/>
    </source>
</evidence>
<dbReference type="Proteomes" id="UP000544090">
    <property type="component" value="Unassembled WGS sequence"/>
</dbReference>
<dbReference type="Gene3D" id="1.20.1250.20">
    <property type="entry name" value="MFS general substrate transporter like domains"/>
    <property type="match status" value="1"/>
</dbReference>
<dbReference type="Pfam" id="PF07690">
    <property type="entry name" value="MFS_1"/>
    <property type="match status" value="1"/>
</dbReference>
<feature type="transmembrane region" description="Helical" evidence="5">
    <location>
        <begin position="379"/>
        <end position="400"/>
    </location>
</feature>
<evidence type="ECO:0000256" key="2">
    <source>
        <dbReference type="ARBA" id="ARBA00022692"/>
    </source>
</evidence>
<keyword evidence="3 5" id="KW-1133">Transmembrane helix</keyword>
<feature type="transmembrane region" description="Helical" evidence="5">
    <location>
        <begin position="82"/>
        <end position="99"/>
    </location>
</feature>
<keyword evidence="8" id="KW-1185">Reference proteome</keyword>
<name>A0A7X6K654_9MICC</name>
<sequence>MTSRSGVRRASSGALLIAGVLLVAANLRHVLTAVGPLLGQIRADTGLGAAALGLLAAVPLLAFGVISPLAHGISGKFGVEKTVFAALLVLVAGTLLRPLPGSLAYLWLGTFIIGAAIAICNVLLPAILKRDFPERMASLTGTYSAVLGGAASLGAGLSVPLSLLPLPGGPAGWRFALAAYVLLILPAVLLWIPQLRRPRPGTPESPSVGPVAAVPGPARGAVWKSAVAWQVTWFMGLQSMSFYILITWLPTLERSYGRSEVGAGWDLFTFQLIGVAASLLTPLFLRGGDHRAAAALPPALVVAGVLGLMLLPGAMLLWVLLAGFGSGSSLVTALALFGLRTRTHREASALSGMAQSVGYLMAAAGPPLFGALYGATGGWVLPLVMLACAGVLQAVTGLAAGRDRFAFAATGADRPVVD</sequence>
<gene>
    <name evidence="7" type="ORF">HGG74_11535</name>
</gene>
<feature type="transmembrane region" description="Helical" evidence="5">
    <location>
        <begin position="227"/>
        <end position="248"/>
    </location>
</feature>
<dbReference type="AlphaFoldDB" id="A0A7X6K654"/>
<feature type="domain" description="Major facilitator superfamily (MFS) profile" evidence="6">
    <location>
        <begin position="12"/>
        <end position="405"/>
    </location>
</feature>
<dbReference type="PANTHER" id="PTHR23523">
    <property type="match status" value="1"/>
</dbReference>
<evidence type="ECO:0000256" key="4">
    <source>
        <dbReference type="ARBA" id="ARBA00023136"/>
    </source>
</evidence>
<protein>
    <submittedName>
        <fullName evidence="7">MFS transporter</fullName>
    </submittedName>
</protein>
<feature type="transmembrane region" description="Helical" evidence="5">
    <location>
        <begin position="268"/>
        <end position="285"/>
    </location>
</feature>
<evidence type="ECO:0000256" key="5">
    <source>
        <dbReference type="SAM" id="Phobius"/>
    </source>
</evidence>
<feature type="transmembrane region" description="Helical" evidence="5">
    <location>
        <begin position="292"/>
        <end position="311"/>
    </location>
</feature>
<keyword evidence="4 5" id="KW-0472">Membrane</keyword>
<dbReference type="SUPFAM" id="SSF103473">
    <property type="entry name" value="MFS general substrate transporter"/>
    <property type="match status" value="1"/>
</dbReference>
<dbReference type="GO" id="GO:0005886">
    <property type="term" value="C:plasma membrane"/>
    <property type="evidence" value="ECO:0007669"/>
    <property type="project" value="UniProtKB-SubCell"/>
</dbReference>
<reference evidence="7 8" key="1">
    <citation type="submission" date="2020-04" db="EMBL/GenBank/DDBJ databases">
        <title>Arthrobacter sp. nov.</title>
        <authorList>
            <person name="Liu S."/>
        </authorList>
    </citation>
    <scope>NUCLEOTIDE SEQUENCE [LARGE SCALE GENOMIC DNA]</scope>
    <source>
        <strain evidence="7 8">E918</strain>
    </source>
</reference>
<feature type="transmembrane region" description="Helical" evidence="5">
    <location>
        <begin position="349"/>
        <end position="373"/>
    </location>
</feature>
<comment type="caution">
    <text evidence="7">The sequence shown here is derived from an EMBL/GenBank/DDBJ whole genome shotgun (WGS) entry which is preliminary data.</text>
</comment>
<dbReference type="GO" id="GO:0022857">
    <property type="term" value="F:transmembrane transporter activity"/>
    <property type="evidence" value="ECO:0007669"/>
    <property type="project" value="InterPro"/>
</dbReference>
<proteinExistence type="predicted"/>
<evidence type="ECO:0000256" key="1">
    <source>
        <dbReference type="ARBA" id="ARBA00004651"/>
    </source>
</evidence>
<dbReference type="PROSITE" id="PS50850">
    <property type="entry name" value="MFS"/>
    <property type="match status" value="1"/>
</dbReference>
<feature type="transmembrane region" description="Helical" evidence="5">
    <location>
        <begin position="105"/>
        <end position="128"/>
    </location>
</feature>
<dbReference type="EMBL" id="JAAZSQ010000010">
    <property type="protein sequence ID" value="NKX55164.1"/>
    <property type="molecule type" value="Genomic_DNA"/>
</dbReference>